<keyword evidence="1" id="KW-0812">Transmembrane</keyword>
<gene>
    <name evidence="2" type="ORF">Rhe02_77530</name>
</gene>
<accession>A0A8J3VL61</accession>
<evidence type="ECO:0000313" key="2">
    <source>
        <dbReference type="EMBL" id="GIH09686.1"/>
    </source>
</evidence>
<keyword evidence="1" id="KW-1133">Transmembrane helix</keyword>
<protein>
    <submittedName>
        <fullName evidence="2">Membrane protein</fullName>
    </submittedName>
</protein>
<organism evidence="2 3">
    <name type="scientific">Rhizocola hellebori</name>
    <dbReference type="NCBI Taxonomy" id="1392758"/>
    <lineage>
        <taxon>Bacteria</taxon>
        <taxon>Bacillati</taxon>
        <taxon>Actinomycetota</taxon>
        <taxon>Actinomycetes</taxon>
        <taxon>Micromonosporales</taxon>
        <taxon>Micromonosporaceae</taxon>
        <taxon>Rhizocola</taxon>
    </lineage>
</organism>
<feature type="transmembrane region" description="Helical" evidence="1">
    <location>
        <begin position="193"/>
        <end position="212"/>
    </location>
</feature>
<feature type="transmembrane region" description="Helical" evidence="1">
    <location>
        <begin position="161"/>
        <end position="181"/>
    </location>
</feature>
<dbReference type="Proteomes" id="UP000612899">
    <property type="component" value="Unassembled WGS sequence"/>
</dbReference>
<comment type="caution">
    <text evidence="2">The sequence shown here is derived from an EMBL/GenBank/DDBJ whole genome shotgun (WGS) entry which is preliminary data.</text>
</comment>
<dbReference type="EMBL" id="BONY01000074">
    <property type="protein sequence ID" value="GIH09686.1"/>
    <property type="molecule type" value="Genomic_DNA"/>
</dbReference>
<keyword evidence="3" id="KW-1185">Reference proteome</keyword>
<feature type="transmembrane region" description="Helical" evidence="1">
    <location>
        <begin position="247"/>
        <end position="269"/>
    </location>
</feature>
<feature type="transmembrane region" description="Helical" evidence="1">
    <location>
        <begin position="48"/>
        <end position="66"/>
    </location>
</feature>
<sequence>MALPLIAAFASAVCYGVASVLQAVAARRTAHGGPVDPRRLVRVLAQGPFLVGIVLDLLGFACQFYALRVLPLYLVQAALAANLAVTAVVAIPVLGLRLSTLQWSAVTAVCAGLALLGISAGRESTATVRFSWRVGLLVIAVLLGLAGVLATRAPERLRGPLLGLTAGLGFAVLALGVRCLPDLHPMALLANPATYAAAIAGGVAFLCFAAGLQQAAVTTVTAAVVVTETAIPAVLGVWLLGDGTRPGLAPVAVAGFLLAVAGAVGLAGFGEVTDARVRPAG</sequence>
<name>A0A8J3VL61_9ACTN</name>
<dbReference type="InterPro" id="IPR037185">
    <property type="entry name" value="EmrE-like"/>
</dbReference>
<evidence type="ECO:0000313" key="3">
    <source>
        <dbReference type="Proteomes" id="UP000612899"/>
    </source>
</evidence>
<dbReference type="SUPFAM" id="SSF103481">
    <property type="entry name" value="Multidrug resistance efflux transporter EmrE"/>
    <property type="match status" value="1"/>
</dbReference>
<feature type="transmembrane region" description="Helical" evidence="1">
    <location>
        <begin position="130"/>
        <end position="149"/>
    </location>
</feature>
<keyword evidence="1" id="KW-0472">Membrane</keyword>
<evidence type="ECO:0000256" key="1">
    <source>
        <dbReference type="SAM" id="Phobius"/>
    </source>
</evidence>
<dbReference type="PANTHER" id="PTHR40761:SF1">
    <property type="entry name" value="CONSERVED INTEGRAL MEMBRANE ALANINE VALINE AND LEUCINE RICH PROTEIN-RELATED"/>
    <property type="match status" value="1"/>
</dbReference>
<feature type="transmembrane region" description="Helical" evidence="1">
    <location>
        <begin position="73"/>
        <end position="94"/>
    </location>
</feature>
<proteinExistence type="predicted"/>
<feature type="transmembrane region" description="Helical" evidence="1">
    <location>
        <begin position="100"/>
        <end position="118"/>
    </location>
</feature>
<dbReference type="AlphaFoldDB" id="A0A8J3VL61"/>
<feature type="transmembrane region" description="Helical" evidence="1">
    <location>
        <begin position="218"/>
        <end position="240"/>
    </location>
</feature>
<dbReference type="RefSeq" id="WP_203913419.1">
    <property type="nucleotide sequence ID" value="NZ_BONY01000074.1"/>
</dbReference>
<reference evidence="2" key="1">
    <citation type="submission" date="2021-01" db="EMBL/GenBank/DDBJ databases">
        <title>Whole genome shotgun sequence of Rhizocola hellebori NBRC 109834.</title>
        <authorList>
            <person name="Komaki H."/>
            <person name="Tamura T."/>
        </authorList>
    </citation>
    <scope>NUCLEOTIDE SEQUENCE</scope>
    <source>
        <strain evidence="2">NBRC 109834</strain>
    </source>
</reference>
<dbReference type="PANTHER" id="PTHR40761">
    <property type="entry name" value="CONSERVED INTEGRAL MEMBRANE ALANINE VALINE AND LEUCINE RICH PROTEIN-RELATED"/>
    <property type="match status" value="1"/>
</dbReference>